<name>A0ABY7PPC7_9BACT</name>
<accession>A0ABY7PPC7</accession>
<keyword evidence="2" id="KW-0456">Lyase</keyword>
<dbReference type="RefSeq" id="WP_270127149.1">
    <property type="nucleotide sequence ID" value="NZ_CP115396.1"/>
</dbReference>
<dbReference type="InterPro" id="IPR018376">
    <property type="entry name" value="Enoyl-CoA_hyd/isom_CS"/>
</dbReference>
<evidence type="ECO:0000256" key="2">
    <source>
        <dbReference type="ARBA" id="ARBA00023239"/>
    </source>
</evidence>
<dbReference type="EMBL" id="CP115396">
    <property type="protein sequence ID" value="WBO84599.1"/>
    <property type="molecule type" value="Genomic_DNA"/>
</dbReference>
<dbReference type="PROSITE" id="PS00166">
    <property type="entry name" value="ENOYL_COA_HYDRATASE"/>
    <property type="match status" value="1"/>
</dbReference>
<gene>
    <name evidence="4" type="ORF">O9Z63_19815</name>
</gene>
<dbReference type="SUPFAM" id="SSF52096">
    <property type="entry name" value="ClpP/crotonase"/>
    <property type="match status" value="1"/>
</dbReference>
<evidence type="ECO:0000313" key="5">
    <source>
        <dbReference type="Proteomes" id="UP001211872"/>
    </source>
</evidence>
<dbReference type="CDD" id="cd06558">
    <property type="entry name" value="crotonase-like"/>
    <property type="match status" value="1"/>
</dbReference>
<reference evidence="4 5" key="1">
    <citation type="journal article" date="2011" name="Int. J. Syst. Evol. Microbiol.">
        <title>Hymenobacter yonginensis sp. nov., isolated from a mesotrophic artificial lake.</title>
        <authorList>
            <person name="Joung Y."/>
            <person name="Cho S.H."/>
            <person name="Kim H."/>
            <person name="Kim S.B."/>
            <person name="Joh K."/>
        </authorList>
    </citation>
    <scope>NUCLEOTIDE SEQUENCE [LARGE SCALE GENOMIC DNA]</scope>
    <source>
        <strain evidence="4 5">KCTC 22745</strain>
    </source>
</reference>
<dbReference type="Gene3D" id="3.90.226.10">
    <property type="entry name" value="2-enoyl-CoA Hydratase, Chain A, domain 1"/>
    <property type="match status" value="1"/>
</dbReference>
<keyword evidence="5" id="KW-1185">Reference proteome</keyword>
<dbReference type="PANTHER" id="PTHR11941">
    <property type="entry name" value="ENOYL-COA HYDRATASE-RELATED"/>
    <property type="match status" value="1"/>
</dbReference>
<sequence length="263" mass="27792">MASFENLLVELDAETGIQTITLNRPTKLNALNAATITEIGQAMQQALNDKAVRGIILTGSGDKAFVAGADIAELAAIPSEALARRASEQGQEVFCMIEESSKPVIAAVNGFALGGGCELAMACHMRIASDTARFGQPEVNLGLIPGYGGTQRLAQLIGKGKALELLLTADMVKADEALRLGLVNHVVPAAELLTFTRTLLSRILTKAPLALGLCIDSVNALYSDTRHGYQVEANAFGQCFASNDFKEGTQAFLEKRPAAFKGN</sequence>
<evidence type="ECO:0000256" key="3">
    <source>
        <dbReference type="RuleBase" id="RU003707"/>
    </source>
</evidence>
<dbReference type="Gene3D" id="1.10.12.10">
    <property type="entry name" value="Lyase 2-enoyl-coa Hydratase, Chain A, domain 2"/>
    <property type="match status" value="1"/>
</dbReference>
<dbReference type="Proteomes" id="UP001211872">
    <property type="component" value="Chromosome"/>
</dbReference>
<comment type="similarity">
    <text evidence="1 3">Belongs to the enoyl-CoA hydratase/isomerase family.</text>
</comment>
<dbReference type="InterPro" id="IPR014748">
    <property type="entry name" value="Enoyl-CoA_hydra_C"/>
</dbReference>
<evidence type="ECO:0000256" key="1">
    <source>
        <dbReference type="ARBA" id="ARBA00005254"/>
    </source>
</evidence>
<protein>
    <submittedName>
        <fullName evidence="4">Enoyl-CoA hydratase-related protein</fullName>
    </submittedName>
</protein>
<dbReference type="Pfam" id="PF00378">
    <property type="entry name" value="ECH_1"/>
    <property type="match status" value="1"/>
</dbReference>
<dbReference type="PANTHER" id="PTHR11941:SF54">
    <property type="entry name" value="ENOYL-COA HYDRATASE, MITOCHONDRIAL"/>
    <property type="match status" value="1"/>
</dbReference>
<proteinExistence type="inferred from homology"/>
<organism evidence="4 5">
    <name type="scientific">Hymenobacter yonginensis</name>
    <dbReference type="NCBI Taxonomy" id="748197"/>
    <lineage>
        <taxon>Bacteria</taxon>
        <taxon>Pseudomonadati</taxon>
        <taxon>Bacteroidota</taxon>
        <taxon>Cytophagia</taxon>
        <taxon>Cytophagales</taxon>
        <taxon>Hymenobacteraceae</taxon>
        <taxon>Hymenobacter</taxon>
    </lineage>
</organism>
<dbReference type="InterPro" id="IPR029045">
    <property type="entry name" value="ClpP/crotonase-like_dom_sf"/>
</dbReference>
<dbReference type="InterPro" id="IPR001753">
    <property type="entry name" value="Enoyl-CoA_hydra/iso"/>
</dbReference>
<evidence type="ECO:0000313" key="4">
    <source>
        <dbReference type="EMBL" id="WBO84599.1"/>
    </source>
</evidence>